<dbReference type="InterPro" id="IPR013083">
    <property type="entry name" value="Znf_RING/FYVE/PHD"/>
</dbReference>
<dbReference type="PANTHER" id="PTHR20208">
    <property type="entry name" value="STRUCTURE-SPECIFIC ENDONUCLEASE SUBUNIT SLX1"/>
    <property type="match status" value="1"/>
</dbReference>
<dbReference type="InterPro" id="IPR050381">
    <property type="entry name" value="SLX1_endonuclease"/>
</dbReference>
<dbReference type="Gene3D" id="3.30.40.10">
    <property type="entry name" value="Zinc/RING finger domain, C3HC4 (zinc finger)"/>
    <property type="match status" value="1"/>
</dbReference>
<dbReference type="STRING" id="451379.A0A0N5AIJ8"/>
<name>A0A0N5AIJ8_9BILA</name>
<reference evidence="3" key="1">
    <citation type="submission" date="2017-02" db="UniProtKB">
        <authorList>
            <consortium name="WormBaseParasite"/>
        </authorList>
    </citation>
    <scope>IDENTIFICATION</scope>
</reference>
<evidence type="ECO:0000313" key="2">
    <source>
        <dbReference type="Proteomes" id="UP000046393"/>
    </source>
</evidence>
<evidence type="ECO:0000259" key="1">
    <source>
        <dbReference type="Pfam" id="PF21202"/>
    </source>
</evidence>
<dbReference type="GO" id="GO:0033557">
    <property type="term" value="C:Slx1-Slx4 complex"/>
    <property type="evidence" value="ECO:0007669"/>
    <property type="project" value="TreeGrafter"/>
</dbReference>
<organism evidence="2 3">
    <name type="scientific">Syphacia muris</name>
    <dbReference type="NCBI Taxonomy" id="451379"/>
    <lineage>
        <taxon>Eukaryota</taxon>
        <taxon>Metazoa</taxon>
        <taxon>Ecdysozoa</taxon>
        <taxon>Nematoda</taxon>
        <taxon>Chromadorea</taxon>
        <taxon>Rhabditida</taxon>
        <taxon>Spirurina</taxon>
        <taxon>Oxyuridomorpha</taxon>
        <taxon>Oxyuroidea</taxon>
        <taxon>Oxyuridae</taxon>
        <taxon>Syphacia</taxon>
    </lineage>
</organism>
<dbReference type="GO" id="GO:0008821">
    <property type="term" value="F:crossover junction DNA endonuclease activity"/>
    <property type="evidence" value="ECO:0007669"/>
    <property type="project" value="TreeGrafter"/>
</dbReference>
<accession>A0A0N5AIJ8</accession>
<keyword evidence="2" id="KW-1185">Reference proteome</keyword>
<dbReference type="WBParaSite" id="SMUV_0000424801-mRNA-1">
    <property type="protein sequence ID" value="SMUV_0000424801-mRNA-1"/>
    <property type="gene ID" value="SMUV_0000424801"/>
</dbReference>
<dbReference type="GO" id="GO:0017108">
    <property type="term" value="F:5'-flap endonuclease activity"/>
    <property type="evidence" value="ECO:0007669"/>
    <property type="project" value="TreeGrafter"/>
</dbReference>
<feature type="domain" description="Structure-specific endonuclease subunit SLX1 C-terminal" evidence="1">
    <location>
        <begin position="113"/>
        <end position="179"/>
    </location>
</feature>
<dbReference type="SUPFAM" id="SSF57850">
    <property type="entry name" value="RING/U-box"/>
    <property type="match status" value="1"/>
</dbReference>
<protein>
    <submittedName>
        <fullName evidence="3">Structure-specific endonuclease subunit SLX1 homolog</fullName>
    </submittedName>
</protein>
<sequence length="211" mass="24152">MVCIIHGFPNSISALRFEWAWQNPEKSRRLRQLNLRKKPKESPFAFRIRIACHMLNSDPWKRLALTFRWLLPAETIPFPPPALPPHVRVAQGLVEKTIIPVSEDDNDYEIVQKCFLCMKPIKFLTGLIRCTANKCGSHFHCQCIAKSFLKLSNEINYHLFPIIGNCPNCKASLLWGDLVRDQRSIIAVVSAAGKPKEGDSLEIPKYLNKFL</sequence>
<dbReference type="AlphaFoldDB" id="A0A0N5AIJ8"/>
<proteinExistence type="predicted"/>
<dbReference type="GO" id="GO:0000724">
    <property type="term" value="P:double-strand break repair via homologous recombination"/>
    <property type="evidence" value="ECO:0007669"/>
    <property type="project" value="TreeGrafter"/>
</dbReference>
<dbReference type="PANTHER" id="PTHR20208:SF10">
    <property type="entry name" value="STRUCTURE-SPECIFIC ENDONUCLEASE SUBUNIT SLX1"/>
    <property type="match status" value="1"/>
</dbReference>
<evidence type="ECO:0000313" key="3">
    <source>
        <dbReference type="WBParaSite" id="SMUV_0000424801-mRNA-1"/>
    </source>
</evidence>
<dbReference type="Pfam" id="PF21202">
    <property type="entry name" value="SLX1_C"/>
    <property type="match status" value="1"/>
</dbReference>
<dbReference type="InterPro" id="IPR048749">
    <property type="entry name" value="SLX1_C"/>
</dbReference>
<dbReference type="Proteomes" id="UP000046393">
    <property type="component" value="Unplaced"/>
</dbReference>